<keyword evidence="1" id="KW-0233">DNA recombination</keyword>
<evidence type="ECO:0000313" key="3">
    <source>
        <dbReference type="EMBL" id="SDE01133.1"/>
    </source>
</evidence>
<dbReference type="GO" id="GO:0006310">
    <property type="term" value="P:DNA recombination"/>
    <property type="evidence" value="ECO:0007669"/>
    <property type="project" value="UniProtKB-KW"/>
</dbReference>
<evidence type="ECO:0000256" key="1">
    <source>
        <dbReference type="ARBA" id="ARBA00023172"/>
    </source>
</evidence>
<dbReference type="Pfam" id="PF00589">
    <property type="entry name" value="Phage_integrase"/>
    <property type="match status" value="1"/>
</dbReference>
<dbReference type="InterPro" id="IPR013762">
    <property type="entry name" value="Integrase-like_cat_sf"/>
</dbReference>
<dbReference type="SUPFAM" id="SSF56349">
    <property type="entry name" value="DNA breaking-rejoining enzymes"/>
    <property type="match status" value="1"/>
</dbReference>
<evidence type="ECO:0000313" key="5">
    <source>
        <dbReference type="Proteomes" id="UP000198517"/>
    </source>
</evidence>
<sequence>MKNKIILDNKIIDYVCQELRDRIEKKYPPYKSYINFIYEYGCRINELFDFRISYNAEINKVEIIPQKKNNTRILEVTKPEVLKWIEEINMTQPLFHLNKRNLQRIIEVEMPINGLMCGNKKIGGHIFRHNYIKKMEEKGYSIEKMDLIMGYTTQSVANTYAVSEIYYKN</sequence>
<feature type="domain" description="Tyr recombinase" evidence="2">
    <location>
        <begin position="24"/>
        <end position="162"/>
    </location>
</feature>
<dbReference type="RefSeq" id="WP_092735799.1">
    <property type="nucleotide sequence ID" value="NZ_FNAS01000002.1"/>
</dbReference>
<dbReference type="EMBL" id="FNAS01000002">
    <property type="protein sequence ID" value="SDE01434.1"/>
    <property type="molecule type" value="Genomic_DNA"/>
</dbReference>
<dbReference type="EMBL" id="FNAS01000002">
    <property type="protein sequence ID" value="SDE01133.1"/>
    <property type="molecule type" value="Genomic_DNA"/>
</dbReference>
<protein>
    <submittedName>
        <fullName evidence="3">Phage integrase family protein</fullName>
    </submittedName>
</protein>
<dbReference type="AlphaFoldDB" id="A0A1G6ZFK0"/>
<dbReference type="STRING" id="1071918.SAMN05421544_10260"/>
<name>A0A1G6ZFK0_9FLAO</name>
<reference evidence="3 5" key="1">
    <citation type="submission" date="2016-10" db="EMBL/GenBank/DDBJ databases">
        <authorList>
            <person name="de Groot N.N."/>
        </authorList>
    </citation>
    <scope>NUCLEOTIDE SEQUENCE [LARGE SCALE GENOMIC DNA]</scope>
    <source>
        <strain evidence="3 5">DSM 24015</strain>
    </source>
</reference>
<dbReference type="GO" id="GO:0003677">
    <property type="term" value="F:DNA binding"/>
    <property type="evidence" value="ECO:0007669"/>
    <property type="project" value="InterPro"/>
</dbReference>
<dbReference type="Gene3D" id="1.10.443.10">
    <property type="entry name" value="Intergrase catalytic core"/>
    <property type="match status" value="1"/>
</dbReference>
<dbReference type="OrthoDB" id="9804858at2"/>
<evidence type="ECO:0000313" key="4">
    <source>
        <dbReference type="EMBL" id="SDE01434.1"/>
    </source>
</evidence>
<dbReference type="GO" id="GO:0015074">
    <property type="term" value="P:DNA integration"/>
    <property type="evidence" value="ECO:0007669"/>
    <property type="project" value="InterPro"/>
</dbReference>
<accession>A0A1G6ZFK0</accession>
<proteinExistence type="predicted"/>
<gene>
    <name evidence="3" type="ORF">SAMN05421544_10260</name>
    <name evidence="4" type="ORF">SAMN05421544_10270</name>
</gene>
<dbReference type="InterPro" id="IPR002104">
    <property type="entry name" value="Integrase_catalytic"/>
</dbReference>
<evidence type="ECO:0000259" key="2">
    <source>
        <dbReference type="Pfam" id="PF00589"/>
    </source>
</evidence>
<keyword evidence="5" id="KW-1185">Reference proteome</keyword>
<organism evidence="3 5">
    <name type="scientific">Riemerella columbipharyngis</name>
    <dbReference type="NCBI Taxonomy" id="1071918"/>
    <lineage>
        <taxon>Bacteria</taxon>
        <taxon>Pseudomonadati</taxon>
        <taxon>Bacteroidota</taxon>
        <taxon>Flavobacteriia</taxon>
        <taxon>Flavobacteriales</taxon>
        <taxon>Weeksellaceae</taxon>
        <taxon>Riemerella</taxon>
    </lineage>
</organism>
<dbReference type="InterPro" id="IPR011010">
    <property type="entry name" value="DNA_brk_join_enz"/>
</dbReference>
<dbReference type="Proteomes" id="UP000198517">
    <property type="component" value="Unassembled WGS sequence"/>
</dbReference>